<protein>
    <submittedName>
        <fullName evidence="1">Uncharacterized protein</fullName>
    </submittedName>
</protein>
<dbReference type="Proteomes" id="UP000000787">
    <property type="component" value="Chromosome"/>
</dbReference>
<organism evidence="1 2">
    <name type="scientific">Herpetosiphon aurantiacus (strain ATCC 23779 / DSM 785 / 114-95)</name>
    <dbReference type="NCBI Taxonomy" id="316274"/>
    <lineage>
        <taxon>Bacteria</taxon>
        <taxon>Bacillati</taxon>
        <taxon>Chloroflexota</taxon>
        <taxon>Chloroflexia</taxon>
        <taxon>Herpetosiphonales</taxon>
        <taxon>Herpetosiphonaceae</taxon>
        <taxon>Herpetosiphon</taxon>
    </lineage>
</organism>
<evidence type="ECO:0000313" key="1">
    <source>
        <dbReference type="EMBL" id="ABX06092.1"/>
    </source>
</evidence>
<proteinExistence type="predicted"/>
<dbReference type="BioCyc" id="HAUR316274:GHYA-3493-MONOMER"/>
<dbReference type="InParanoid" id="A9B3V6"/>
<dbReference type="EMBL" id="CP000875">
    <property type="protein sequence ID" value="ABX06092.1"/>
    <property type="molecule type" value="Genomic_DNA"/>
</dbReference>
<gene>
    <name evidence="1" type="ordered locus">Haur_3456</name>
</gene>
<sequence>MAEFPTLQLHRQSLLNAFRDVQAKGLDTLRAYEWVKLARCAYYLRDPLASTYLQQAAAQQAIPMEFQIASLNFYRMAGDQAALQACFRQLPTKPAGSGQWAQATYQWAYFQALFWLGDDRECIKRYHHEASLQTIALAKILAQLAEARLNRNASQALAVAQRLAEAIREERLEPWSNLPLNLWDLYELSCQLLDPPLSIDAALIQATVSPAQRLLELLQAEQIVALEWAIYNNDDEADIGYRNYTLADGTTTSFGTGFVNQELERMVWDIMNVDWGVHIDPNQQFGIYRLEVAKAVVQYMGELWTSYDFEEMEADGSINETYLVVQHPTDPELYMMYLPEVQRQTVDLARWNGQKRRY</sequence>
<dbReference type="HOGENOM" id="CLU_773331_0_0_0"/>
<dbReference type="KEGG" id="hau:Haur_3456"/>
<accession>A9B3V6</accession>
<reference evidence="1 2" key="1">
    <citation type="journal article" date="2011" name="Stand. Genomic Sci.">
        <title>Complete genome sequence of the filamentous gliding predatory bacterium Herpetosiphon aurantiacus type strain (114-95(T)).</title>
        <authorList>
            <person name="Kiss H."/>
            <person name="Nett M."/>
            <person name="Domin N."/>
            <person name="Martin K."/>
            <person name="Maresca J.A."/>
            <person name="Copeland A."/>
            <person name="Lapidus A."/>
            <person name="Lucas S."/>
            <person name="Berry K.W."/>
            <person name="Glavina Del Rio T."/>
            <person name="Dalin E."/>
            <person name="Tice H."/>
            <person name="Pitluck S."/>
            <person name="Richardson P."/>
            <person name="Bruce D."/>
            <person name="Goodwin L."/>
            <person name="Han C."/>
            <person name="Detter J.C."/>
            <person name="Schmutz J."/>
            <person name="Brettin T."/>
            <person name="Land M."/>
            <person name="Hauser L."/>
            <person name="Kyrpides N.C."/>
            <person name="Ivanova N."/>
            <person name="Goker M."/>
            <person name="Woyke T."/>
            <person name="Klenk H.P."/>
            <person name="Bryant D.A."/>
        </authorList>
    </citation>
    <scope>NUCLEOTIDE SEQUENCE [LARGE SCALE GENOMIC DNA]</scope>
    <source>
        <strain evidence="2">ATCC 23779 / DSM 785 / 114-95</strain>
    </source>
</reference>
<keyword evidence="2" id="KW-1185">Reference proteome</keyword>
<name>A9B3V6_HERA2</name>
<evidence type="ECO:0000313" key="2">
    <source>
        <dbReference type="Proteomes" id="UP000000787"/>
    </source>
</evidence>
<dbReference type="AlphaFoldDB" id="A9B3V6"/>
<dbReference type="STRING" id="316274.Haur_3456"/>